<keyword evidence="4" id="KW-0479">Metal-binding</keyword>
<keyword evidence="4" id="KW-0456">Lyase</keyword>
<evidence type="ECO:0000256" key="2">
    <source>
        <dbReference type="ARBA" id="ARBA00006333"/>
    </source>
</evidence>
<dbReference type="PANTHER" id="PTHR35201">
    <property type="entry name" value="TERPENE SYNTHASE"/>
    <property type="match status" value="1"/>
</dbReference>
<proteinExistence type="inferred from homology"/>
<keyword evidence="6" id="KW-1185">Reference proteome</keyword>
<dbReference type="GO" id="GO:0008299">
    <property type="term" value="P:isoprenoid biosynthetic process"/>
    <property type="evidence" value="ECO:0007669"/>
    <property type="project" value="UniProtKB-ARBA"/>
</dbReference>
<dbReference type="AlphaFoldDB" id="A0A8K0X229"/>
<evidence type="ECO:0000256" key="3">
    <source>
        <dbReference type="ARBA" id="ARBA00022842"/>
    </source>
</evidence>
<dbReference type="OrthoDB" id="2861623at2759"/>
<evidence type="ECO:0000256" key="4">
    <source>
        <dbReference type="RuleBase" id="RU366034"/>
    </source>
</evidence>
<dbReference type="PANTHER" id="PTHR35201:SF4">
    <property type="entry name" value="BETA-PINACENE SYNTHASE-RELATED"/>
    <property type="match status" value="1"/>
</dbReference>
<dbReference type="GO" id="GO:0046872">
    <property type="term" value="F:metal ion binding"/>
    <property type="evidence" value="ECO:0007669"/>
    <property type="project" value="UniProtKB-KW"/>
</dbReference>
<evidence type="ECO:0000256" key="1">
    <source>
        <dbReference type="ARBA" id="ARBA00001946"/>
    </source>
</evidence>
<reference evidence="5" key="1">
    <citation type="journal article" date="2021" name="Nat. Commun.">
        <title>Genetic determinants of endophytism in the Arabidopsis root mycobiome.</title>
        <authorList>
            <person name="Mesny F."/>
            <person name="Miyauchi S."/>
            <person name="Thiergart T."/>
            <person name="Pickel B."/>
            <person name="Atanasova L."/>
            <person name="Karlsson M."/>
            <person name="Huettel B."/>
            <person name="Barry K.W."/>
            <person name="Haridas S."/>
            <person name="Chen C."/>
            <person name="Bauer D."/>
            <person name="Andreopoulos W."/>
            <person name="Pangilinan J."/>
            <person name="LaButti K."/>
            <person name="Riley R."/>
            <person name="Lipzen A."/>
            <person name="Clum A."/>
            <person name="Drula E."/>
            <person name="Henrissat B."/>
            <person name="Kohler A."/>
            <person name="Grigoriev I.V."/>
            <person name="Martin F.M."/>
            <person name="Hacquard S."/>
        </authorList>
    </citation>
    <scope>NUCLEOTIDE SEQUENCE</scope>
    <source>
        <strain evidence="5">MPI-CAGE-AT-0016</strain>
    </source>
</reference>
<dbReference type="Gene3D" id="1.10.600.10">
    <property type="entry name" value="Farnesyl Diphosphate Synthase"/>
    <property type="match status" value="1"/>
</dbReference>
<protein>
    <recommendedName>
        <fullName evidence="4">Terpene synthase</fullName>
        <ecNumber evidence="4">4.2.3.-</ecNumber>
    </recommendedName>
</protein>
<dbReference type="EMBL" id="JAGPXD010000004">
    <property type="protein sequence ID" value="KAH7359299.1"/>
    <property type="molecule type" value="Genomic_DNA"/>
</dbReference>
<comment type="cofactor">
    <cofactor evidence="1 4">
        <name>Mg(2+)</name>
        <dbReference type="ChEBI" id="CHEBI:18420"/>
    </cofactor>
</comment>
<dbReference type="Proteomes" id="UP000813385">
    <property type="component" value="Unassembled WGS sequence"/>
</dbReference>
<dbReference type="InterPro" id="IPR034686">
    <property type="entry name" value="Terpene_cyclase-like_2"/>
</dbReference>
<dbReference type="SFLD" id="SFLDS00005">
    <property type="entry name" value="Isoprenoid_Synthase_Type_I"/>
    <property type="match status" value="1"/>
</dbReference>
<evidence type="ECO:0000313" key="6">
    <source>
        <dbReference type="Proteomes" id="UP000813385"/>
    </source>
</evidence>
<dbReference type="InterPro" id="IPR008949">
    <property type="entry name" value="Isoprenoid_synthase_dom_sf"/>
</dbReference>
<keyword evidence="3 4" id="KW-0460">Magnesium</keyword>
<gene>
    <name evidence="5" type="ORF">B0T11DRAFT_330993</name>
</gene>
<dbReference type="Pfam" id="PF19086">
    <property type="entry name" value="Terpene_syn_C_2"/>
    <property type="match status" value="1"/>
</dbReference>
<accession>A0A8K0X229</accession>
<comment type="caution">
    <text evidence="5">The sequence shown here is derived from an EMBL/GenBank/DDBJ whole genome shotgun (WGS) entry which is preliminary data.</text>
</comment>
<comment type="similarity">
    <text evidence="2 4">Belongs to the terpene synthase family.</text>
</comment>
<name>A0A8K0X229_9PEZI</name>
<dbReference type="GO" id="GO:0010333">
    <property type="term" value="F:terpene synthase activity"/>
    <property type="evidence" value="ECO:0007669"/>
    <property type="project" value="InterPro"/>
</dbReference>
<sequence length="370" mass="42181">MATTNEIPATNGDTVAPTLTAAEIMINDLKGKVIRIPDLTTIFRDWPVNHVNQHYDELRPYVEEMIFEMELNDEAREDYLKQDLTWFIAVWFPYVSLDKLKILTLHVLWLFIWDDRVDIGEGDLAMDIESANRARANTAKIWHNNLWGADEIDWEGVEVDCVDAVIEPLAEGLRPQFGFAVRFLDSIEDYINSCETEQAMRIEGRVPSYDEYIEMRLDTSAVHTLCALAEYVTGETLPSEWFGPETIIEKIWKATNMGVILINDPISLKKELKTNCVINAVASLHQDTGGWLAVQDAIDTIVEKLVETVKQLDQDLEDARANFTEDEYAKLIRYANACKQMVIGTLYFSLRSSRYAVSVGEEDNSLEITL</sequence>
<evidence type="ECO:0000313" key="5">
    <source>
        <dbReference type="EMBL" id="KAH7359299.1"/>
    </source>
</evidence>
<organism evidence="5 6">
    <name type="scientific">Plectosphaerella cucumerina</name>
    <dbReference type="NCBI Taxonomy" id="40658"/>
    <lineage>
        <taxon>Eukaryota</taxon>
        <taxon>Fungi</taxon>
        <taxon>Dikarya</taxon>
        <taxon>Ascomycota</taxon>
        <taxon>Pezizomycotina</taxon>
        <taxon>Sordariomycetes</taxon>
        <taxon>Hypocreomycetidae</taxon>
        <taxon>Glomerellales</taxon>
        <taxon>Plectosphaerellaceae</taxon>
        <taxon>Plectosphaerella</taxon>
    </lineage>
</organism>
<dbReference type="SUPFAM" id="SSF48576">
    <property type="entry name" value="Terpenoid synthases"/>
    <property type="match status" value="1"/>
</dbReference>
<dbReference type="EC" id="4.2.3.-" evidence="4"/>
<dbReference type="SFLD" id="SFLDG01020">
    <property type="entry name" value="Terpene_Cyclase_Like_2"/>
    <property type="match status" value="1"/>
</dbReference>